<evidence type="ECO:0000313" key="3">
    <source>
        <dbReference type="EMBL" id="SDB96760.1"/>
    </source>
</evidence>
<dbReference type="EMBL" id="FMYO01000002">
    <property type="protein sequence ID" value="SDB96760.1"/>
    <property type="molecule type" value="Genomic_DNA"/>
</dbReference>
<feature type="chain" id="PRO_5017221416" description="Signal peptide-containing protein" evidence="2">
    <location>
        <begin position="22"/>
        <end position="143"/>
    </location>
</feature>
<proteinExistence type="predicted"/>
<organism evidence="3 4">
    <name type="scientific">Acinetobacter kookii</name>
    <dbReference type="NCBI Taxonomy" id="1226327"/>
    <lineage>
        <taxon>Bacteria</taxon>
        <taxon>Pseudomonadati</taxon>
        <taxon>Pseudomonadota</taxon>
        <taxon>Gammaproteobacteria</taxon>
        <taxon>Moraxellales</taxon>
        <taxon>Moraxellaceae</taxon>
        <taxon>Acinetobacter</taxon>
    </lineage>
</organism>
<accession>A0A1G6HRA8</accession>
<name>A0A1G6HRA8_9GAMM</name>
<evidence type="ECO:0000256" key="1">
    <source>
        <dbReference type="SAM" id="MobiDB-lite"/>
    </source>
</evidence>
<feature type="region of interest" description="Disordered" evidence="1">
    <location>
        <begin position="98"/>
        <end position="143"/>
    </location>
</feature>
<dbReference type="Proteomes" id="UP000243468">
    <property type="component" value="Unassembled WGS sequence"/>
</dbReference>
<keyword evidence="4" id="KW-1185">Reference proteome</keyword>
<protein>
    <recommendedName>
        <fullName evidence="5">Signal peptide-containing protein</fullName>
    </recommendedName>
</protein>
<gene>
    <name evidence="3" type="ORF">SAMN05421732_102169</name>
</gene>
<evidence type="ECO:0000313" key="4">
    <source>
        <dbReference type="Proteomes" id="UP000243468"/>
    </source>
</evidence>
<reference evidence="4" key="1">
    <citation type="submission" date="2016-09" db="EMBL/GenBank/DDBJ databases">
        <authorList>
            <person name="Varghese N."/>
            <person name="Submissions S."/>
        </authorList>
    </citation>
    <scope>NUCLEOTIDE SEQUENCE [LARGE SCALE GENOMIC DNA]</scope>
    <source>
        <strain evidence="4">ANC 4667</strain>
    </source>
</reference>
<dbReference type="RefSeq" id="WP_092819117.1">
    <property type="nucleotide sequence ID" value="NZ_BAABKJ010000001.1"/>
</dbReference>
<feature type="signal peptide" evidence="2">
    <location>
        <begin position="1"/>
        <end position="21"/>
    </location>
</feature>
<sequence>MKMMKTVLVTSAILLSTPLWAQTGTATPDSTSEHNQSAPYGDNPNIFKVLGHKAQQKVQNTVEKVDTAAQKGIAKVKPKVEHAWEETKDFATEKSAIAKEKSQHAAATVNHKINETKDNIIGSPNDQPAPIISHPLSESSTNN</sequence>
<feature type="region of interest" description="Disordered" evidence="1">
    <location>
        <begin position="24"/>
        <end position="45"/>
    </location>
</feature>
<keyword evidence="2" id="KW-0732">Signal</keyword>
<dbReference type="AlphaFoldDB" id="A0A1G6HRA8"/>
<evidence type="ECO:0000256" key="2">
    <source>
        <dbReference type="SAM" id="SignalP"/>
    </source>
</evidence>
<feature type="compositionally biased region" description="Polar residues" evidence="1">
    <location>
        <begin position="24"/>
        <end position="38"/>
    </location>
</feature>
<evidence type="ECO:0008006" key="5">
    <source>
        <dbReference type="Google" id="ProtNLM"/>
    </source>
</evidence>
<dbReference type="OrthoDB" id="6713176at2"/>